<evidence type="ECO:0000313" key="2">
    <source>
        <dbReference type="EMBL" id="VAW56580.1"/>
    </source>
</evidence>
<dbReference type="PROSITE" id="PS50006">
    <property type="entry name" value="FHA_DOMAIN"/>
    <property type="match status" value="1"/>
</dbReference>
<sequence length="108" mass="12715">MARIIQTSQGKVTRQYLIREEHVSIGRSNKCFIHINEKFISSKHAEIITEEDHHGNKIYFLMDLNSKNGSYINKNKVGCRQLKHKDNIRFGHQFFIFIDDTTEEHEPA</sequence>
<gene>
    <name evidence="2" type="ORF">MNBD_GAMMA07-1689</name>
</gene>
<dbReference type="SUPFAM" id="SSF49879">
    <property type="entry name" value="SMAD/FHA domain"/>
    <property type="match status" value="1"/>
</dbReference>
<dbReference type="InterPro" id="IPR050923">
    <property type="entry name" value="Cell_Proc_Reg/RNA_Proc"/>
</dbReference>
<dbReference type="InterPro" id="IPR000253">
    <property type="entry name" value="FHA_dom"/>
</dbReference>
<dbReference type="EMBL" id="UOFF01000253">
    <property type="protein sequence ID" value="VAW56580.1"/>
    <property type="molecule type" value="Genomic_DNA"/>
</dbReference>
<dbReference type="PANTHER" id="PTHR23308">
    <property type="entry name" value="NUCLEAR INHIBITOR OF PROTEIN PHOSPHATASE-1"/>
    <property type="match status" value="1"/>
</dbReference>
<dbReference type="CDD" id="cd00060">
    <property type="entry name" value="FHA"/>
    <property type="match status" value="1"/>
</dbReference>
<dbReference type="SMART" id="SM00240">
    <property type="entry name" value="FHA"/>
    <property type="match status" value="1"/>
</dbReference>
<accession>A0A3B0WVV1</accession>
<name>A0A3B0WVV1_9ZZZZ</name>
<dbReference type="InterPro" id="IPR008984">
    <property type="entry name" value="SMAD_FHA_dom_sf"/>
</dbReference>
<organism evidence="2">
    <name type="scientific">hydrothermal vent metagenome</name>
    <dbReference type="NCBI Taxonomy" id="652676"/>
    <lineage>
        <taxon>unclassified sequences</taxon>
        <taxon>metagenomes</taxon>
        <taxon>ecological metagenomes</taxon>
    </lineage>
</organism>
<evidence type="ECO:0000259" key="1">
    <source>
        <dbReference type="PROSITE" id="PS50006"/>
    </source>
</evidence>
<dbReference type="AlphaFoldDB" id="A0A3B0WVV1"/>
<proteinExistence type="predicted"/>
<dbReference type="Pfam" id="PF00498">
    <property type="entry name" value="FHA"/>
    <property type="match status" value="1"/>
</dbReference>
<reference evidence="2" key="1">
    <citation type="submission" date="2018-06" db="EMBL/GenBank/DDBJ databases">
        <authorList>
            <person name="Zhirakovskaya E."/>
        </authorList>
    </citation>
    <scope>NUCLEOTIDE SEQUENCE</scope>
</reference>
<protein>
    <recommendedName>
        <fullName evidence="1">FHA domain-containing protein</fullName>
    </recommendedName>
</protein>
<feature type="domain" description="FHA" evidence="1">
    <location>
        <begin position="23"/>
        <end position="77"/>
    </location>
</feature>
<dbReference type="Gene3D" id="2.60.200.20">
    <property type="match status" value="1"/>
</dbReference>